<dbReference type="PRINTS" id="PR00598">
    <property type="entry name" value="HTHMARR"/>
</dbReference>
<dbReference type="InterPro" id="IPR000835">
    <property type="entry name" value="HTH_MarR-typ"/>
</dbReference>
<dbReference type="SMART" id="SM00347">
    <property type="entry name" value="HTH_MARR"/>
    <property type="match status" value="1"/>
</dbReference>
<evidence type="ECO:0000313" key="3">
    <source>
        <dbReference type="Proteomes" id="UP000292452"/>
    </source>
</evidence>
<dbReference type="InterPro" id="IPR036390">
    <property type="entry name" value="WH_DNA-bd_sf"/>
</dbReference>
<keyword evidence="3" id="KW-1185">Reference proteome</keyword>
<dbReference type="Gene3D" id="1.10.10.10">
    <property type="entry name" value="Winged helix-like DNA-binding domain superfamily/Winged helix DNA-binding domain"/>
    <property type="match status" value="1"/>
</dbReference>
<dbReference type="GO" id="GO:0006950">
    <property type="term" value="P:response to stress"/>
    <property type="evidence" value="ECO:0007669"/>
    <property type="project" value="TreeGrafter"/>
</dbReference>
<name>A0A4V6MTZ5_STRKA</name>
<accession>A0A4V6MTZ5</accession>
<feature type="domain" description="HTH marR-type" evidence="1">
    <location>
        <begin position="18"/>
        <end position="159"/>
    </location>
</feature>
<dbReference type="RefSeq" id="WP_131125776.1">
    <property type="nucleotide sequence ID" value="NZ_SIXH01000452.1"/>
</dbReference>
<gene>
    <name evidence="2" type="ORF">EYS09_31715</name>
</gene>
<comment type="caution">
    <text evidence="2">The sequence shown here is derived from an EMBL/GenBank/DDBJ whole genome shotgun (WGS) entry which is preliminary data.</text>
</comment>
<dbReference type="SUPFAM" id="SSF46785">
    <property type="entry name" value="Winged helix' DNA-binding domain"/>
    <property type="match status" value="1"/>
</dbReference>
<sequence length="176" mass="18990">MREVSKHEVDDLQDHVGDEAGVRELAQAADRLFYAMRRSRAATMGRSGAGLSMAQATLLEPLAAGTKGDGLPVGKLAVAAEVSVPTATRMLKQLEVAGMVTRERSPHDERQVLIRLTADGADRLAAMRTELRARQSEALAHFTPLERRELAAQLQRLAAVIGDTVPQPGEGETTQQ</sequence>
<reference evidence="2 3" key="1">
    <citation type="submission" date="2019-02" db="EMBL/GenBank/DDBJ databases">
        <title>Draft Genome Sequence of Streptomyces sp. AM-2504, identified by 16S rRNA comparative analysis as a Streptomyces Kasugaensis strain.</title>
        <authorList>
            <person name="Napolioni V."/>
            <person name="Giuliodori A.M."/>
            <person name="Spurio R."/>
            <person name="Fabbretti A."/>
        </authorList>
    </citation>
    <scope>NUCLEOTIDE SEQUENCE [LARGE SCALE GENOMIC DNA]</scope>
    <source>
        <strain evidence="2 3">AM-2504</strain>
    </source>
</reference>
<evidence type="ECO:0000259" key="1">
    <source>
        <dbReference type="PROSITE" id="PS50995"/>
    </source>
</evidence>
<dbReference type="PANTHER" id="PTHR33164">
    <property type="entry name" value="TRANSCRIPTIONAL REGULATOR, MARR FAMILY"/>
    <property type="match status" value="1"/>
</dbReference>
<dbReference type="InterPro" id="IPR036388">
    <property type="entry name" value="WH-like_DNA-bd_sf"/>
</dbReference>
<organism evidence="2 3">
    <name type="scientific">Streptomyces kasugaensis</name>
    <dbReference type="NCBI Taxonomy" id="1946"/>
    <lineage>
        <taxon>Bacteria</taxon>
        <taxon>Bacillati</taxon>
        <taxon>Actinomycetota</taxon>
        <taxon>Actinomycetes</taxon>
        <taxon>Kitasatosporales</taxon>
        <taxon>Streptomycetaceae</taxon>
        <taxon>Streptomyces</taxon>
    </lineage>
</organism>
<dbReference type="GO" id="GO:0003700">
    <property type="term" value="F:DNA-binding transcription factor activity"/>
    <property type="evidence" value="ECO:0007669"/>
    <property type="project" value="InterPro"/>
</dbReference>
<dbReference type="PROSITE" id="PS50995">
    <property type="entry name" value="HTH_MARR_2"/>
    <property type="match status" value="1"/>
</dbReference>
<proteinExistence type="predicted"/>
<dbReference type="PANTHER" id="PTHR33164:SF43">
    <property type="entry name" value="HTH-TYPE TRANSCRIPTIONAL REPRESSOR YETL"/>
    <property type="match status" value="1"/>
</dbReference>
<dbReference type="Pfam" id="PF01047">
    <property type="entry name" value="MarR"/>
    <property type="match status" value="1"/>
</dbReference>
<dbReference type="EMBL" id="SIXH01000452">
    <property type="protein sequence ID" value="TBO55721.1"/>
    <property type="molecule type" value="Genomic_DNA"/>
</dbReference>
<dbReference type="AlphaFoldDB" id="A0A4V6MTZ5"/>
<evidence type="ECO:0000313" key="2">
    <source>
        <dbReference type="EMBL" id="TBO55721.1"/>
    </source>
</evidence>
<dbReference type="Proteomes" id="UP000292452">
    <property type="component" value="Unassembled WGS sequence"/>
</dbReference>
<protein>
    <submittedName>
        <fullName evidence="2">MarR family transcriptional regulator</fullName>
    </submittedName>
</protein>
<dbReference type="InterPro" id="IPR039422">
    <property type="entry name" value="MarR/SlyA-like"/>
</dbReference>